<evidence type="ECO:0000313" key="3">
    <source>
        <dbReference type="EMBL" id="MET3546366.1"/>
    </source>
</evidence>
<dbReference type="Proteomes" id="UP001549098">
    <property type="component" value="Unassembled WGS sequence"/>
</dbReference>
<feature type="domain" description="DUF4440" evidence="2">
    <location>
        <begin position="14"/>
        <end position="126"/>
    </location>
</feature>
<dbReference type="InterPro" id="IPR032710">
    <property type="entry name" value="NTF2-like_dom_sf"/>
</dbReference>
<gene>
    <name evidence="3" type="ORF">ABID47_002982</name>
</gene>
<sequence length="158" mass="17482">MENQAKDIQLMKELFMSLSEAWNKGDGAAYGDCFTDDADYVTFMGQHLKGKKEIAEVHHMLFQGPLKGTTLDSTLTDEVRPRFLTPDIAIVHGIGEVKLPNPAQDPNDRGSINTNVVIRQKEGWKIAAFQNSRIQSMPGMNKAGLPVPPVMGPTKEMQ</sequence>
<accession>A0ABV2F3Q9</accession>
<dbReference type="EMBL" id="JBEPLV010000003">
    <property type="protein sequence ID" value="MET3546366.1"/>
    <property type="molecule type" value="Genomic_DNA"/>
</dbReference>
<comment type="caution">
    <text evidence="3">The sequence shown here is derived from an EMBL/GenBank/DDBJ whole genome shotgun (WGS) entry which is preliminary data.</text>
</comment>
<dbReference type="Gene3D" id="3.10.450.50">
    <property type="match status" value="1"/>
</dbReference>
<evidence type="ECO:0000259" key="2">
    <source>
        <dbReference type="Pfam" id="PF14534"/>
    </source>
</evidence>
<reference evidence="3 4" key="1">
    <citation type="submission" date="2024-06" db="EMBL/GenBank/DDBJ databases">
        <title>Genomic Encyclopedia of Type Strains, Phase IV (KMG-IV): sequencing the most valuable type-strain genomes for metagenomic binning, comparative biology and taxonomic classification.</title>
        <authorList>
            <person name="Goeker M."/>
        </authorList>
    </citation>
    <scope>NUCLEOTIDE SEQUENCE [LARGE SCALE GENOMIC DNA]</scope>
    <source>
        <strain evidence="3 4">DSM 17253</strain>
    </source>
</reference>
<keyword evidence="4" id="KW-1185">Reference proteome</keyword>
<proteinExistence type="predicted"/>
<dbReference type="NCBIfam" id="TIGR02246">
    <property type="entry name" value="SgcJ/EcaC family oxidoreductase"/>
    <property type="match status" value="1"/>
</dbReference>
<organism evidence="3 4">
    <name type="scientific">Paenibacillus favisporus</name>
    <dbReference type="NCBI Taxonomy" id="221028"/>
    <lineage>
        <taxon>Bacteria</taxon>
        <taxon>Bacillati</taxon>
        <taxon>Bacillota</taxon>
        <taxon>Bacilli</taxon>
        <taxon>Bacillales</taxon>
        <taxon>Paenibacillaceae</taxon>
        <taxon>Paenibacillus</taxon>
    </lineage>
</organism>
<feature type="region of interest" description="Disordered" evidence="1">
    <location>
        <begin position="137"/>
        <end position="158"/>
    </location>
</feature>
<dbReference type="Pfam" id="PF14534">
    <property type="entry name" value="DUF4440"/>
    <property type="match status" value="1"/>
</dbReference>
<name>A0ABV2F3Q9_9BACL</name>
<evidence type="ECO:0000313" key="4">
    <source>
        <dbReference type="Proteomes" id="UP001549098"/>
    </source>
</evidence>
<dbReference type="RefSeq" id="WP_354497745.1">
    <property type="nucleotide sequence ID" value="NZ_JBEPLV010000003.1"/>
</dbReference>
<dbReference type="SUPFAM" id="SSF54427">
    <property type="entry name" value="NTF2-like"/>
    <property type="match status" value="1"/>
</dbReference>
<dbReference type="InterPro" id="IPR011944">
    <property type="entry name" value="Steroid_delta5-4_isomerase"/>
</dbReference>
<protein>
    <submittedName>
        <fullName evidence="3">Uncharacterized protein (TIGR02246 family)</fullName>
    </submittedName>
</protein>
<evidence type="ECO:0000256" key="1">
    <source>
        <dbReference type="SAM" id="MobiDB-lite"/>
    </source>
</evidence>
<dbReference type="InterPro" id="IPR027843">
    <property type="entry name" value="DUF4440"/>
</dbReference>